<reference evidence="2" key="1">
    <citation type="submission" date="2023-06" db="EMBL/GenBank/DDBJ databases">
        <title>Phylogenetic Diversity of Rhizobium strains.</title>
        <authorList>
            <person name="Moura F.T."/>
            <person name="Helene L.C.F."/>
            <person name="Hungria M."/>
        </authorList>
    </citation>
    <scope>NUCLEOTIDE SEQUENCE</scope>
    <source>
        <strain evidence="2">CCGE526</strain>
    </source>
</reference>
<keyword evidence="3" id="KW-1185">Reference proteome</keyword>
<dbReference type="EMBL" id="JARFYM010000020">
    <property type="protein sequence ID" value="MDL2401577.1"/>
    <property type="molecule type" value="Genomic_DNA"/>
</dbReference>
<accession>A0ABT7JZ07</accession>
<evidence type="ECO:0000256" key="1">
    <source>
        <dbReference type="SAM" id="MobiDB-lite"/>
    </source>
</evidence>
<comment type="caution">
    <text evidence="2">The sequence shown here is derived from an EMBL/GenBank/DDBJ whole genome shotgun (WGS) entry which is preliminary data.</text>
</comment>
<feature type="region of interest" description="Disordered" evidence="1">
    <location>
        <begin position="44"/>
        <end position="70"/>
    </location>
</feature>
<protein>
    <submittedName>
        <fullName evidence="2">Uncharacterized protein</fullName>
    </submittedName>
</protein>
<feature type="compositionally biased region" description="Polar residues" evidence="1">
    <location>
        <begin position="49"/>
        <end position="59"/>
    </location>
</feature>
<name>A0ABT7JZ07_9HYPH</name>
<proteinExistence type="predicted"/>
<sequence>MPSIGRIPQSVPQQAPSALRQQYPQYSAMSEQDLTSALNALPSGFQLDQPATQGAATSIPSPPPGFTLDQPWQNDPIVQPAATAAPWENDPIVGGHQNGNLNTDNAVRAVATGLPIIGGALNRLDAATNATLAPILDPLLPDSFQKLPGKTWDDRYQQALDIQQGKDQAFQQEHPYVDTGLQVAGGVAATAPVVAAAPDLFGLGQGSRLAKIGASMLSGTGIGAADSGVRSDFDPKQTALGAGIGAMVGVAAPVIGNAIGSAARSFTTGPDAVSGLSRPAQRYLQEAMGNPDKVALLRDALSRMGDDATLADVSPEWLGVARGAATQPGMRDAIVTPLTERAQGANARLAAAIDENLGPNVVPSEVQANIAGNQQAVGPAYRQAFQGASAYDVQPIADTIDADINRLRGPAQNALRQVRGMLNVNGTDQLSSDPRVMFETRQAIDGMLSNEQNVKAIGALTETRQMLDDALTRAVPQIKEPDAMYAELARQNGAVSRGQQVLDSGRTAPRPSELAQEVQQGAQPQGMQIGPSAVPFRLSQGARAEIDRIVGTNTNDVAKMNQLIKGEGDWNRDRLATLFGQDKADRLFQVLENEKAFADTTNRVTRGSDTAMANRFGNMLDNVSRTAEVPADTTMTGLGLKVAHKAVRSVLDDQAERAGSRFANELGSLSVAQGAQRDALVAALANRAGVPTSDPRIAALVAAMTQQGGRQLTSGYGNLGR</sequence>
<gene>
    <name evidence="2" type="ORF">PY649_21950</name>
</gene>
<evidence type="ECO:0000313" key="3">
    <source>
        <dbReference type="Proteomes" id="UP001172645"/>
    </source>
</evidence>
<dbReference type="Proteomes" id="UP001172645">
    <property type="component" value="Unassembled WGS sequence"/>
</dbReference>
<organism evidence="2 3">
    <name type="scientific">Rhizobium mayense</name>
    <dbReference type="NCBI Taxonomy" id="1312184"/>
    <lineage>
        <taxon>Bacteria</taxon>
        <taxon>Pseudomonadati</taxon>
        <taxon>Pseudomonadota</taxon>
        <taxon>Alphaproteobacteria</taxon>
        <taxon>Hyphomicrobiales</taxon>
        <taxon>Rhizobiaceae</taxon>
        <taxon>Rhizobium/Agrobacterium group</taxon>
        <taxon>Rhizobium</taxon>
    </lineage>
</organism>
<dbReference type="RefSeq" id="WP_285870808.1">
    <property type="nucleotide sequence ID" value="NZ_JARFYM010000020.1"/>
</dbReference>
<evidence type="ECO:0000313" key="2">
    <source>
        <dbReference type="EMBL" id="MDL2401577.1"/>
    </source>
</evidence>